<accession>A0A381WLS8</accession>
<dbReference type="AlphaFoldDB" id="A0A381WLS8"/>
<proteinExistence type="predicted"/>
<name>A0A381WLS8_9ZZZZ</name>
<gene>
    <name evidence="1" type="ORF">METZ01_LOCUS106002</name>
</gene>
<organism evidence="1">
    <name type="scientific">marine metagenome</name>
    <dbReference type="NCBI Taxonomy" id="408172"/>
    <lineage>
        <taxon>unclassified sequences</taxon>
        <taxon>metagenomes</taxon>
        <taxon>ecological metagenomes</taxon>
    </lineage>
</organism>
<reference evidence="1" key="1">
    <citation type="submission" date="2018-05" db="EMBL/GenBank/DDBJ databases">
        <authorList>
            <person name="Lanie J.A."/>
            <person name="Ng W.-L."/>
            <person name="Kazmierczak K.M."/>
            <person name="Andrzejewski T.M."/>
            <person name="Davidsen T.M."/>
            <person name="Wayne K.J."/>
            <person name="Tettelin H."/>
            <person name="Glass J.I."/>
            <person name="Rusch D."/>
            <person name="Podicherti R."/>
            <person name="Tsui H.-C.T."/>
            <person name="Winkler M.E."/>
        </authorList>
    </citation>
    <scope>NUCLEOTIDE SEQUENCE</scope>
</reference>
<dbReference type="EMBL" id="UINC01012131">
    <property type="protein sequence ID" value="SVA53148.1"/>
    <property type="molecule type" value="Genomic_DNA"/>
</dbReference>
<evidence type="ECO:0000313" key="1">
    <source>
        <dbReference type="EMBL" id="SVA53148.1"/>
    </source>
</evidence>
<sequence>MCDSEFIVAQTISDDAKQILANSTTDVANCKMWYQPKQVIHPICWLYL</sequence>
<protein>
    <submittedName>
        <fullName evidence="1">Uncharacterized protein</fullName>
    </submittedName>
</protein>